<keyword evidence="3" id="KW-0653">Protein transport</keyword>
<dbReference type="Gene3D" id="3.40.1000.10">
    <property type="entry name" value="Mog1/PsbP, alpha/beta/alpha sandwich"/>
    <property type="match status" value="1"/>
</dbReference>
<dbReference type="OrthoDB" id="10264925at2759"/>
<dbReference type="PANTHER" id="PTHR15837">
    <property type="entry name" value="RAN GUANINE NUCLEOTIDE RELEASE FACTOR"/>
    <property type="match status" value="1"/>
</dbReference>
<dbReference type="GO" id="GO:0005085">
    <property type="term" value="F:guanyl-nucleotide exchange factor activity"/>
    <property type="evidence" value="ECO:0007669"/>
    <property type="project" value="TreeGrafter"/>
</dbReference>
<dbReference type="Proteomes" id="UP000037460">
    <property type="component" value="Unassembled WGS sequence"/>
</dbReference>
<dbReference type="InterPro" id="IPR011990">
    <property type="entry name" value="TPR-like_helical_dom_sf"/>
</dbReference>
<evidence type="ECO:0000256" key="1">
    <source>
        <dbReference type="ARBA" id="ARBA00010307"/>
    </source>
</evidence>
<evidence type="ECO:0000256" key="3">
    <source>
        <dbReference type="ARBA" id="ARBA00022927"/>
    </source>
</evidence>
<name>A0A0M0J767_9EUKA</name>
<keyword evidence="2" id="KW-0813">Transport</keyword>
<evidence type="ECO:0000256" key="2">
    <source>
        <dbReference type="ARBA" id="ARBA00022448"/>
    </source>
</evidence>
<protein>
    <submittedName>
        <fullName evidence="4">Mog1p-like protein</fullName>
    </submittedName>
</protein>
<accession>A0A0M0J767</accession>
<dbReference type="InterPro" id="IPR016123">
    <property type="entry name" value="Mog1/PsbP_a/b/a-sand"/>
</dbReference>
<reference evidence="5" key="1">
    <citation type="journal article" date="2015" name="PLoS Genet.">
        <title>Genome Sequence and Transcriptome Analyses of Chrysochromulina tobin: Metabolic Tools for Enhanced Algal Fitness in the Prominent Order Prymnesiales (Haptophyceae).</title>
        <authorList>
            <person name="Hovde B.T."/>
            <person name="Deodato C.R."/>
            <person name="Hunsperger H.M."/>
            <person name="Ryken S.A."/>
            <person name="Yost W."/>
            <person name="Jha R.K."/>
            <person name="Patterson J."/>
            <person name="Monnat R.J. Jr."/>
            <person name="Barlow S.B."/>
            <person name="Starkenburg S.R."/>
            <person name="Cattolico R.A."/>
        </authorList>
    </citation>
    <scope>NUCLEOTIDE SEQUENCE</scope>
    <source>
        <strain evidence="5">CCMP291</strain>
    </source>
</reference>
<comment type="similarity">
    <text evidence="1">Belongs to the MOG1 family.</text>
</comment>
<sequence length="382" mass="41189">MNLAHQLFGGAIVAQLPDGWMDASDARPVPDNQEVWLEPDGAERSVVIEILERAECADAQSASARLAISPMAAPGRCEEDRSGLPSWLLQGRRTLTQPPVRRLRGGAVEPSPSVPSFKSWLAKKSEGIKEAAAAPKKDPDREKAVALMKQRGLDKCEKAVGLLRSALKKEPGNIETAMELADALNAVMRIKTNANALVIDGSLDTPANKRVWKSLGDEALPLAKKAYEARPGDVKALAVYADSFMFSCSAKGIVKQALSGTAKEYKRVANELRKYPKWDGAVGLVFLGGLYNVAPWPVGNKQLAKKLLGEAASIAPTRRNLYYVGVNAFQLGEFQKAAKYFEKALKAPCGSATEMDFGGFLLAESKTGLARAKQALQNEGKK</sequence>
<dbReference type="GO" id="GO:0006606">
    <property type="term" value="P:protein import into nucleus"/>
    <property type="evidence" value="ECO:0007669"/>
    <property type="project" value="TreeGrafter"/>
</dbReference>
<gene>
    <name evidence="4" type="ORF">Ctob_000567</name>
</gene>
<dbReference type="Gene3D" id="1.25.40.10">
    <property type="entry name" value="Tetratricopeptide repeat domain"/>
    <property type="match status" value="1"/>
</dbReference>
<dbReference type="GO" id="GO:0031267">
    <property type="term" value="F:small GTPase binding"/>
    <property type="evidence" value="ECO:0007669"/>
    <property type="project" value="TreeGrafter"/>
</dbReference>
<evidence type="ECO:0000313" key="4">
    <source>
        <dbReference type="EMBL" id="KOO22063.1"/>
    </source>
</evidence>
<keyword evidence="5" id="KW-1185">Reference proteome</keyword>
<dbReference type="Pfam" id="PF04603">
    <property type="entry name" value="Mog1"/>
    <property type="match status" value="1"/>
</dbReference>
<comment type="caution">
    <text evidence="4">The sequence shown here is derived from an EMBL/GenBank/DDBJ whole genome shotgun (WGS) entry which is preliminary data.</text>
</comment>
<evidence type="ECO:0000313" key="5">
    <source>
        <dbReference type="Proteomes" id="UP000037460"/>
    </source>
</evidence>
<dbReference type="InterPro" id="IPR007681">
    <property type="entry name" value="Mog1"/>
</dbReference>
<dbReference type="PANTHER" id="PTHR15837:SF0">
    <property type="entry name" value="RAN GUANINE NUCLEOTIDE RELEASE FACTOR"/>
    <property type="match status" value="1"/>
</dbReference>
<proteinExistence type="inferred from homology"/>
<dbReference type="GO" id="GO:0005634">
    <property type="term" value="C:nucleus"/>
    <property type="evidence" value="ECO:0007669"/>
    <property type="project" value="TreeGrafter"/>
</dbReference>
<dbReference type="AlphaFoldDB" id="A0A0M0J767"/>
<dbReference type="EMBL" id="JWZX01003313">
    <property type="protein sequence ID" value="KOO22063.1"/>
    <property type="molecule type" value="Genomic_DNA"/>
</dbReference>
<organism evidence="4 5">
    <name type="scientific">Chrysochromulina tobinii</name>
    <dbReference type="NCBI Taxonomy" id="1460289"/>
    <lineage>
        <taxon>Eukaryota</taxon>
        <taxon>Haptista</taxon>
        <taxon>Haptophyta</taxon>
        <taxon>Prymnesiophyceae</taxon>
        <taxon>Prymnesiales</taxon>
        <taxon>Chrysochromulinaceae</taxon>
        <taxon>Chrysochromulina</taxon>
    </lineage>
</organism>
<dbReference type="SUPFAM" id="SSF55724">
    <property type="entry name" value="Mog1p/PsbP-like"/>
    <property type="match status" value="1"/>
</dbReference>
<dbReference type="SUPFAM" id="SSF48452">
    <property type="entry name" value="TPR-like"/>
    <property type="match status" value="1"/>
</dbReference>